<reference evidence="1 2" key="1">
    <citation type="submission" date="2023-07" db="EMBL/GenBank/DDBJ databases">
        <title>Genomic Encyclopedia of Type Strains, Phase IV (KMG-IV): sequencing the most valuable type-strain genomes for metagenomic binning, comparative biology and taxonomic classification.</title>
        <authorList>
            <person name="Goeker M."/>
        </authorList>
    </citation>
    <scope>NUCLEOTIDE SEQUENCE [LARGE SCALE GENOMIC DNA]</scope>
    <source>
        <strain evidence="1 2">DSM 15448</strain>
    </source>
</reference>
<dbReference type="Proteomes" id="UP001236723">
    <property type="component" value="Unassembled WGS sequence"/>
</dbReference>
<keyword evidence="2" id="KW-1185">Reference proteome</keyword>
<accession>A0ABU0DPK8</accession>
<comment type="caution">
    <text evidence="1">The sequence shown here is derived from an EMBL/GenBank/DDBJ whole genome shotgun (WGS) entry which is preliminary data.</text>
</comment>
<protein>
    <submittedName>
        <fullName evidence="1">Uncharacterized protein</fullName>
    </submittedName>
</protein>
<evidence type="ECO:0000313" key="1">
    <source>
        <dbReference type="EMBL" id="MDQ0350391.1"/>
    </source>
</evidence>
<gene>
    <name evidence="1" type="ORF">J2R98_000194</name>
</gene>
<name>A0ABU0DPK8_9BACI</name>
<sequence>MPNKWRLIPNRHALLPNREDYYRIEKIITE</sequence>
<organism evidence="1 2">
    <name type="scientific">Alkalibacillus filiformis</name>
    <dbReference type="NCBI Taxonomy" id="200990"/>
    <lineage>
        <taxon>Bacteria</taxon>
        <taxon>Bacillati</taxon>
        <taxon>Bacillota</taxon>
        <taxon>Bacilli</taxon>
        <taxon>Bacillales</taxon>
        <taxon>Bacillaceae</taxon>
        <taxon>Alkalibacillus</taxon>
    </lineage>
</organism>
<proteinExistence type="predicted"/>
<evidence type="ECO:0000313" key="2">
    <source>
        <dbReference type="Proteomes" id="UP001236723"/>
    </source>
</evidence>
<dbReference type="EMBL" id="JAUSUP010000001">
    <property type="protein sequence ID" value="MDQ0350391.1"/>
    <property type="molecule type" value="Genomic_DNA"/>
</dbReference>